<dbReference type="SMART" id="SM00211">
    <property type="entry name" value="TY"/>
    <property type="match status" value="2"/>
</dbReference>
<keyword evidence="4" id="KW-1015">Disulfide bond</keyword>
<name>A0A8T2P0V5_9TELE</name>
<dbReference type="EMBL" id="JAFBMS010000018">
    <property type="protein sequence ID" value="KAG9345001.1"/>
    <property type="molecule type" value="Genomic_DNA"/>
</dbReference>
<comment type="caution">
    <text evidence="5">Lacks conserved residue(s) required for the propagation of feature annotation.</text>
</comment>
<evidence type="ECO:0000313" key="7">
    <source>
        <dbReference type="EMBL" id="KAG9345001.1"/>
    </source>
</evidence>
<dbReference type="InterPro" id="IPR051950">
    <property type="entry name" value="Dev_reg/Prot_inhib"/>
</dbReference>
<dbReference type="Pfam" id="PF00086">
    <property type="entry name" value="Thyroglobulin_1"/>
    <property type="match status" value="1"/>
</dbReference>
<sequence>MSSPTCEKTGEFSVLQRKHADSSFGWCVSPFTGKAIQPAALSQMGNLQCPSWCQMLKDQVIKRKAGIGYEPQCQADGQGFSPMQCDQGDCWCVSRNGEELSGTRTPRSTGQTPACNSPQCPLPFGEPHVAHGALLCSDIMENGQQRQRCHLSCHQGYTNALPVHNFLCDLVTRNWVSDAPLPHSCQRLQGLQSVQASSEFQLSLSQGQKPCSSLHAGLQLSMLQDLRGQGLCSLQVASSTGKLSFVSVCDDSSVSLECDTEETVKAKLGWSARLSDIPVQALPDLHDVNVAFTDGKLLERAVDLIQNGPYQSIFSLAVPVTPALDMTFGCSSPGYRRVPGTTGCG</sequence>
<dbReference type="OrthoDB" id="6409105at2759"/>
<dbReference type="InterPro" id="IPR036857">
    <property type="entry name" value="Thyroglobulin_1_sf"/>
</dbReference>
<keyword evidence="2" id="KW-0964">Secreted</keyword>
<keyword evidence="8" id="KW-1185">Reference proteome</keyword>
<gene>
    <name evidence="7" type="ORF">JZ751_009541</name>
</gene>
<dbReference type="SUPFAM" id="SSF57610">
    <property type="entry name" value="Thyroglobulin type-1 domain"/>
    <property type="match status" value="2"/>
</dbReference>
<evidence type="ECO:0000256" key="2">
    <source>
        <dbReference type="ARBA" id="ARBA00022525"/>
    </source>
</evidence>
<feature type="non-terminal residue" evidence="7">
    <location>
        <position position="345"/>
    </location>
</feature>
<dbReference type="CDD" id="cd00191">
    <property type="entry name" value="TY"/>
    <property type="match status" value="1"/>
</dbReference>
<comment type="subcellular location">
    <subcellularLocation>
        <location evidence="1">Secreted</location>
    </subcellularLocation>
</comment>
<dbReference type="GO" id="GO:0007160">
    <property type="term" value="P:cell-matrix adhesion"/>
    <property type="evidence" value="ECO:0007669"/>
    <property type="project" value="TreeGrafter"/>
</dbReference>
<proteinExistence type="predicted"/>
<evidence type="ECO:0000256" key="4">
    <source>
        <dbReference type="ARBA" id="ARBA00023157"/>
    </source>
</evidence>
<dbReference type="GO" id="GO:0005615">
    <property type="term" value="C:extracellular space"/>
    <property type="evidence" value="ECO:0007669"/>
    <property type="project" value="TreeGrafter"/>
</dbReference>
<evidence type="ECO:0000256" key="3">
    <source>
        <dbReference type="ARBA" id="ARBA00022737"/>
    </source>
</evidence>
<dbReference type="PROSITE" id="PS51162">
    <property type="entry name" value="THYROGLOBULIN_1_2"/>
    <property type="match status" value="1"/>
</dbReference>
<keyword evidence="3" id="KW-0677">Repeat</keyword>
<evidence type="ECO:0000259" key="6">
    <source>
        <dbReference type="PROSITE" id="PS51162"/>
    </source>
</evidence>
<comment type="caution">
    <text evidence="7">The sequence shown here is derived from an EMBL/GenBank/DDBJ whole genome shotgun (WGS) entry which is preliminary data.</text>
</comment>
<evidence type="ECO:0000256" key="1">
    <source>
        <dbReference type="ARBA" id="ARBA00004613"/>
    </source>
</evidence>
<dbReference type="PANTHER" id="PTHR12352">
    <property type="entry name" value="SECRETED MODULAR CALCIUM-BINDING PROTEIN"/>
    <property type="match status" value="1"/>
</dbReference>
<accession>A0A8T2P0V5</accession>
<dbReference type="GO" id="GO:0005604">
    <property type="term" value="C:basement membrane"/>
    <property type="evidence" value="ECO:0007669"/>
    <property type="project" value="TreeGrafter"/>
</dbReference>
<dbReference type="Gene3D" id="4.10.800.10">
    <property type="entry name" value="Thyroglobulin type-1"/>
    <property type="match status" value="1"/>
</dbReference>
<dbReference type="Proteomes" id="UP000824540">
    <property type="component" value="Unassembled WGS sequence"/>
</dbReference>
<dbReference type="AlphaFoldDB" id="A0A8T2P0V5"/>
<protein>
    <recommendedName>
        <fullName evidence="6">Thyroglobulin type-1 domain-containing protein</fullName>
    </recommendedName>
</protein>
<evidence type="ECO:0000256" key="5">
    <source>
        <dbReference type="PROSITE-ProRule" id="PRU00500"/>
    </source>
</evidence>
<dbReference type="InterPro" id="IPR000716">
    <property type="entry name" value="Thyroglobulin_1"/>
</dbReference>
<organism evidence="7 8">
    <name type="scientific">Albula glossodonta</name>
    <name type="common">roundjaw bonefish</name>
    <dbReference type="NCBI Taxonomy" id="121402"/>
    <lineage>
        <taxon>Eukaryota</taxon>
        <taxon>Metazoa</taxon>
        <taxon>Chordata</taxon>
        <taxon>Craniata</taxon>
        <taxon>Vertebrata</taxon>
        <taxon>Euteleostomi</taxon>
        <taxon>Actinopterygii</taxon>
        <taxon>Neopterygii</taxon>
        <taxon>Teleostei</taxon>
        <taxon>Albuliformes</taxon>
        <taxon>Albulidae</taxon>
        <taxon>Albula</taxon>
    </lineage>
</organism>
<reference evidence="7" key="1">
    <citation type="thesis" date="2021" institute="BYU ScholarsArchive" country="Provo, UT, USA">
        <title>Applications of and Algorithms for Genome Assembly and Genomic Analyses with an Emphasis on Marine Teleosts.</title>
        <authorList>
            <person name="Pickett B.D."/>
        </authorList>
    </citation>
    <scope>NUCLEOTIDE SEQUENCE</scope>
    <source>
        <strain evidence="7">HI-2016</strain>
    </source>
</reference>
<feature type="domain" description="Thyroglobulin type-1" evidence="6">
    <location>
        <begin position="50"/>
        <end position="115"/>
    </location>
</feature>
<evidence type="ECO:0000313" key="8">
    <source>
        <dbReference type="Proteomes" id="UP000824540"/>
    </source>
</evidence>
<dbReference type="PANTHER" id="PTHR12352:SF3">
    <property type="entry name" value="NIDOGEN-2"/>
    <property type="match status" value="1"/>
</dbReference>